<sequence>MTRASFFRVALLAALSSPIQCLEKIHHISSFNLSSQRLEDSADAPLPAAANENGNDAPRQVTRLENSADVPPPATANGNFTNVASEAASLPELGNTPTKNRLFEPVMAAAPKGILTPTKKRGPRQTKNVTFGGSGLFDHIPRSASAKKPGRPKKLDEPDDGIVCGICAKPHSKPPNEIILCDNCDFAVHQVCYDIPEIPEGDWLCKSCTQEDVLKTPKAEPGLTPAPAAPTAEVPEIPNLAQHLGAMQRLLLDRCAGRRRIRMFGQDEASDKVRQLIEQTILAGEGNSMLLIGPRGSGKTTLVENTILQLSEDHRQDFHVVRLNGFIHTDDKLALREIWRQLGKEMQVDDDLLNRSNYADTMASLLALLSHPSEILGQDDGVTSQAVVFIIDEFDMFASHPRQTLLYNLFDIAQSRKAPIAVLGSTTRMDVVEMLEKRVKSRFSHRYVYLSLPKSLPAYWQVCRQGLMLGEADGSKQGLDIGLEGYGEFQQYWNHKIEVWNAF</sequence>
<evidence type="ECO:0000313" key="2">
    <source>
        <dbReference type="Proteomes" id="UP001143910"/>
    </source>
</evidence>
<organism evidence="1 2">
    <name type="scientific">Zarea fungicola</name>
    <dbReference type="NCBI Taxonomy" id="93591"/>
    <lineage>
        <taxon>Eukaryota</taxon>
        <taxon>Fungi</taxon>
        <taxon>Dikarya</taxon>
        <taxon>Ascomycota</taxon>
        <taxon>Pezizomycotina</taxon>
        <taxon>Sordariomycetes</taxon>
        <taxon>Hypocreomycetidae</taxon>
        <taxon>Hypocreales</taxon>
        <taxon>Cordycipitaceae</taxon>
        <taxon>Zarea</taxon>
    </lineage>
</organism>
<evidence type="ECO:0000313" key="1">
    <source>
        <dbReference type="EMBL" id="KAJ2965892.1"/>
    </source>
</evidence>
<reference evidence="1" key="1">
    <citation type="submission" date="2022-08" db="EMBL/GenBank/DDBJ databases">
        <title>Genome Sequence of Lecanicillium fungicola.</title>
        <authorList>
            <person name="Buettner E."/>
        </authorList>
    </citation>
    <scope>NUCLEOTIDE SEQUENCE</scope>
    <source>
        <strain evidence="1">Babe33</strain>
    </source>
</reference>
<proteinExistence type="predicted"/>
<gene>
    <name evidence="1" type="ORF">NQ176_g10402</name>
</gene>
<dbReference type="EMBL" id="JANJQO010002814">
    <property type="protein sequence ID" value="KAJ2965892.1"/>
    <property type="molecule type" value="Genomic_DNA"/>
</dbReference>
<protein>
    <submittedName>
        <fullName evidence="1">Uncharacterized protein</fullName>
    </submittedName>
</protein>
<comment type="caution">
    <text evidence="1">The sequence shown here is derived from an EMBL/GenBank/DDBJ whole genome shotgun (WGS) entry which is preliminary data.</text>
</comment>
<keyword evidence="2" id="KW-1185">Reference proteome</keyword>
<accession>A0ACC1MFU5</accession>
<name>A0ACC1MFU5_9HYPO</name>
<dbReference type="Proteomes" id="UP001143910">
    <property type="component" value="Unassembled WGS sequence"/>
</dbReference>